<dbReference type="SUPFAM" id="SSF56672">
    <property type="entry name" value="DNA/RNA polymerases"/>
    <property type="match status" value="1"/>
</dbReference>
<keyword evidence="3" id="KW-1185">Reference proteome</keyword>
<sequence>MGRIHTNKLLLAKTRKKEKEQRQIEKKAIRQSSFVAECGGRDGGVEGIKGSSGVDGHDGGVEGIKGSSGVDGHDGGVEGIKGSSGVDGRDGGVEGPPAHAHARRLDKDKLSAAKAEFEELERLGIVRRSSSAWSSPLHIVKKSNGKRQRAEVKRSLGRLDVRPLSRLPKSALASATLLNHPDPKSKHVCQRMLLIRALVLNYHRNSMAHGDQLRFSLES</sequence>
<organism evidence="2 3">
    <name type="scientific">Elysia chlorotica</name>
    <name type="common">Eastern emerald elysia</name>
    <name type="synonym">Sea slug</name>
    <dbReference type="NCBI Taxonomy" id="188477"/>
    <lineage>
        <taxon>Eukaryota</taxon>
        <taxon>Metazoa</taxon>
        <taxon>Spiralia</taxon>
        <taxon>Lophotrochozoa</taxon>
        <taxon>Mollusca</taxon>
        <taxon>Gastropoda</taxon>
        <taxon>Heterobranchia</taxon>
        <taxon>Euthyneura</taxon>
        <taxon>Panpulmonata</taxon>
        <taxon>Sacoglossa</taxon>
        <taxon>Placobranchoidea</taxon>
        <taxon>Plakobranchidae</taxon>
        <taxon>Elysia</taxon>
    </lineage>
</organism>
<comment type="caution">
    <text evidence="2">The sequence shown here is derived from an EMBL/GenBank/DDBJ whole genome shotgun (WGS) entry which is preliminary data.</text>
</comment>
<protein>
    <submittedName>
        <fullName evidence="2">Uncharacterized protein</fullName>
    </submittedName>
</protein>
<reference evidence="2 3" key="1">
    <citation type="submission" date="2019-01" db="EMBL/GenBank/DDBJ databases">
        <title>A draft genome assembly of the solar-powered sea slug Elysia chlorotica.</title>
        <authorList>
            <person name="Cai H."/>
            <person name="Li Q."/>
            <person name="Fang X."/>
            <person name="Li J."/>
            <person name="Curtis N.E."/>
            <person name="Altenburger A."/>
            <person name="Shibata T."/>
            <person name="Feng M."/>
            <person name="Maeda T."/>
            <person name="Schwartz J.A."/>
            <person name="Shigenobu S."/>
            <person name="Lundholm N."/>
            <person name="Nishiyama T."/>
            <person name="Yang H."/>
            <person name="Hasebe M."/>
            <person name="Li S."/>
            <person name="Pierce S.K."/>
            <person name="Wang J."/>
        </authorList>
    </citation>
    <scope>NUCLEOTIDE SEQUENCE [LARGE SCALE GENOMIC DNA]</scope>
    <source>
        <strain evidence="2">EC2010</strain>
        <tissue evidence="2">Whole organism of an adult</tissue>
    </source>
</reference>
<accession>A0A3S0ZLJ4</accession>
<feature type="region of interest" description="Disordered" evidence="1">
    <location>
        <begin position="82"/>
        <end position="105"/>
    </location>
</feature>
<dbReference type="AlphaFoldDB" id="A0A3S0ZLJ4"/>
<dbReference type="Gene3D" id="3.10.10.10">
    <property type="entry name" value="HIV Type 1 Reverse Transcriptase, subunit A, domain 1"/>
    <property type="match status" value="1"/>
</dbReference>
<dbReference type="Proteomes" id="UP000271974">
    <property type="component" value="Unassembled WGS sequence"/>
</dbReference>
<dbReference type="EMBL" id="RQTK01001471">
    <property type="protein sequence ID" value="RUS70179.1"/>
    <property type="molecule type" value="Genomic_DNA"/>
</dbReference>
<proteinExistence type="predicted"/>
<dbReference type="OrthoDB" id="10066870at2759"/>
<gene>
    <name evidence="2" type="ORF">EGW08_022063</name>
</gene>
<evidence type="ECO:0000313" key="3">
    <source>
        <dbReference type="Proteomes" id="UP000271974"/>
    </source>
</evidence>
<evidence type="ECO:0000313" key="2">
    <source>
        <dbReference type="EMBL" id="RUS70179.1"/>
    </source>
</evidence>
<evidence type="ECO:0000256" key="1">
    <source>
        <dbReference type="SAM" id="MobiDB-lite"/>
    </source>
</evidence>
<dbReference type="InterPro" id="IPR043502">
    <property type="entry name" value="DNA/RNA_pol_sf"/>
</dbReference>
<name>A0A3S0ZLJ4_ELYCH</name>
<dbReference type="STRING" id="188477.A0A3S0ZLJ4"/>